<comment type="caution">
    <text evidence="2">The sequence shown here is derived from an EMBL/GenBank/DDBJ whole genome shotgun (WGS) entry which is preliminary data.</text>
</comment>
<evidence type="ECO:0000313" key="6">
    <source>
        <dbReference type="Proteomes" id="UP000476820"/>
    </source>
</evidence>
<dbReference type="OrthoDB" id="1747549at2"/>
<dbReference type="EMBL" id="SWVK01000009">
    <property type="protein sequence ID" value="NFN35138.1"/>
    <property type="molecule type" value="Genomic_DNA"/>
</dbReference>
<dbReference type="Proteomes" id="UP000476820">
    <property type="component" value="Unassembled WGS sequence"/>
</dbReference>
<organism evidence="2 6">
    <name type="scientific">Clostridium botulinum</name>
    <dbReference type="NCBI Taxonomy" id="1491"/>
    <lineage>
        <taxon>Bacteria</taxon>
        <taxon>Bacillati</taxon>
        <taxon>Bacillota</taxon>
        <taxon>Clostridia</taxon>
        <taxon>Eubacteriales</taxon>
        <taxon>Clostridiaceae</taxon>
        <taxon>Clostridium</taxon>
    </lineage>
</organism>
<dbReference type="Proteomes" id="UP000473681">
    <property type="component" value="Unassembled WGS sequence"/>
</dbReference>
<accession>A0A6B4FES1</accession>
<gene>
    <name evidence="1" type="ORF">EXM65_15035</name>
    <name evidence="2" type="ORF">FC774_01740</name>
    <name evidence="3" type="ORF">FDB51_08340</name>
</gene>
<dbReference type="InterPro" id="IPR032721">
    <property type="entry name" value="Toxin-deaminase"/>
</dbReference>
<evidence type="ECO:0000313" key="2">
    <source>
        <dbReference type="EMBL" id="NFF86633.1"/>
    </source>
</evidence>
<name>A0A6B4FES1_CLOBO</name>
<dbReference type="RefSeq" id="WP_012451897.1">
    <property type="nucleotide sequence ID" value="NZ_CP010520.1"/>
</dbReference>
<dbReference type="Proteomes" id="UP000472355">
    <property type="component" value="Unassembled WGS sequence"/>
</dbReference>
<sequence>MQEKEVLNSLRCNTQSIEEEIQINVLLNKTKRNRIKINNLDEFKDALKKEGYEINEFDEEKFKEDLVKIFQVDSSVIEVLHTYINNPEITYKVYDASDLIDYIKKMILFENEYNRLCEKISSIKKMDIDRVEYEREFSLQDNVEDIIRAIEEIKDDISGIISKEGKTRLENLEREINKEYLYAKDIELLKKMVIIENENVKEEYNIESKIKTISIEIPKKINYEHIVAKKGSVEYHDYLSSNIPRMQRLIKNMHKYMKVDEKEKSTFKINQSKALQDSINIAVATYDNKEFKAISGSNDIKNYCKITPIENATFKSSKVNKLGNLGIGYNRVNDSEKKIFEEIHRQIEKNALKDEGNLILYTKLEPCPSCYYVISQFCKKYPNIKVQVKYSKKYGE</sequence>
<dbReference type="Pfam" id="PF14424">
    <property type="entry name" value="Toxin-deaminase"/>
    <property type="match status" value="1"/>
</dbReference>
<evidence type="ECO:0008006" key="7">
    <source>
        <dbReference type="Google" id="ProtNLM"/>
    </source>
</evidence>
<evidence type="ECO:0000313" key="4">
    <source>
        <dbReference type="Proteomes" id="UP000472355"/>
    </source>
</evidence>
<reference evidence="5 6" key="2">
    <citation type="submission" date="2019-04" db="EMBL/GenBank/DDBJ databases">
        <title>Genome sequencing of Clostridium botulinum Groups I-IV and Clostridium butyricum.</title>
        <authorList>
            <person name="Brunt J."/>
            <person name="Van Vliet A.H.M."/>
            <person name="Stringer S.C."/>
            <person name="Carter A.T."/>
            <person name="Peck M.W."/>
        </authorList>
    </citation>
    <scope>NUCLEOTIDE SEQUENCE [LARGE SCALE GENOMIC DNA]</scope>
    <source>
        <strain evidence="2 6">1605</strain>
        <strain evidence="3 5">CB-K-33E</strain>
    </source>
</reference>
<reference evidence="1 4" key="1">
    <citation type="submission" date="2019-02" db="EMBL/GenBank/DDBJ databases">
        <title>Genome sequencing of Clostridium botulinum clinical isolates.</title>
        <authorList>
            <person name="Brunt J."/>
            <person name="Van Vliet A.H.M."/>
            <person name="Stringer S.C."/>
            <person name="Grant K.A."/>
            <person name="Carter A.C."/>
            <person name="Peck M.W."/>
        </authorList>
    </citation>
    <scope>NUCLEOTIDE SEQUENCE [LARGE SCALE GENOMIC DNA]</scope>
    <source>
        <strain evidence="1 4">H113700579</strain>
    </source>
</reference>
<evidence type="ECO:0000313" key="5">
    <source>
        <dbReference type="Proteomes" id="UP000473681"/>
    </source>
</evidence>
<protein>
    <recommendedName>
        <fullName evidence="7">Rhoptry protein</fullName>
    </recommendedName>
</protein>
<dbReference type="EMBL" id="SGKU01000051">
    <property type="protein sequence ID" value="NFA43842.1"/>
    <property type="molecule type" value="Genomic_DNA"/>
</dbReference>
<evidence type="ECO:0000313" key="3">
    <source>
        <dbReference type="EMBL" id="NFN35138.1"/>
    </source>
</evidence>
<dbReference type="AlphaFoldDB" id="A0A6B4FES1"/>
<dbReference type="EMBL" id="SWOV01000003">
    <property type="protein sequence ID" value="NFF86633.1"/>
    <property type="molecule type" value="Genomic_DNA"/>
</dbReference>
<proteinExistence type="predicted"/>
<evidence type="ECO:0000313" key="1">
    <source>
        <dbReference type="EMBL" id="NFA43842.1"/>
    </source>
</evidence>